<accession>A0AAV7M055</accession>
<proteinExistence type="predicted"/>
<evidence type="ECO:0000256" key="1">
    <source>
        <dbReference type="SAM" id="MobiDB-lite"/>
    </source>
</evidence>
<evidence type="ECO:0000313" key="3">
    <source>
        <dbReference type="Proteomes" id="UP001066276"/>
    </source>
</evidence>
<name>A0AAV7M055_PLEWA</name>
<dbReference type="EMBL" id="JANPWB010000014">
    <property type="protein sequence ID" value="KAJ1096504.1"/>
    <property type="molecule type" value="Genomic_DNA"/>
</dbReference>
<sequence length="94" mass="10214">MGVARPSKAVMMRQMDELLEELHKSSEDNSGPPPKMCKYLTCDSKAGPRSAVGAQESTWEQKKPEAIGEDCSDQPDCILKAVQGSKAAFEAKID</sequence>
<dbReference type="AlphaFoldDB" id="A0AAV7M055"/>
<keyword evidence="3" id="KW-1185">Reference proteome</keyword>
<protein>
    <submittedName>
        <fullName evidence="2">Uncharacterized protein</fullName>
    </submittedName>
</protein>
<gene>
    <name evidence="2" type="ORF">NDU88_001644</name>
</gene>
<evidence type="ECO:0000313" key="2">
    <source>
        <dbReference type="EMBL" id="KAJ1096504.1"/>
    </source>
</evidence>
<comment type="caution">
    <text evidence="2">The sequence shown here is derived from an EMBL/GenBank/DDBJ whole genome shotgun (WGS) entry which is preliminary data.</text>
</comment>
<dbReference type="Proteomes" id="UP001066276">
    <property type="component" value="Chromosome 10"/>
</dbReference>
<reference evidence="2" key="1">
    <citation type="journal article" date="2022" name="bioRxiv">
        <title>Sequencing and chromosome-scale assembly of the giantPleurodeles waltlgenome.</title>
        <authorList>
            <person name="Brown T."/>
            <person name="Elewa A."/>
            <person name="Iarovenko S."/>
            <person name="Subramanian E."/>
            <person name="Araus A.J."/>
            <person name="Petzold A."/>
            <person name="Susuki M."/>
            <person name="Suzuki K.-i.T."/>
            <person name="Hayashi T."/>
            <person name="Toyoda A."/>
            <person name="Oliveira C."/>
            <person name="Osipova E."/>
            <person name="Leigh N.D."/>
            <person name="Simon A."/>
            <person name="Yun M.H."/>
        </authorList>
    </citation>
    <scope>NUCLEOTIDE SEQUENCE</scope>
    <source>
        <strain evidence="2">20211129_DDA</strain>
        <tissue evidence="2">Liver</tissue>
    </source>
</reference>
<organism evidence="2 3">
    <name type="scientific">Pleurodeles waltl</name>
    <name type="common">Iberian ribbed newt</name>
    <dbReference type="NCBI Taxonomy" id="8319"/>
    <lineage>
        <taxon>Eukaryota</taxon>
        <taxon>Metazoa</taxon>
        <taxon>Chordata</taxon>
        <taxon>Craniata</taxon>
        <taxon>Vertebrata</taxon>
        <taxon>Euteleostomi</taxon>
        <taxon>Amphibia</taxon>
        <taxon>Batrachia</taxon>
        <taxon>Caudata</taxon>
        <taxon>Salamandroidea</taxon>
        <taxon>Salamandridae</taxon>
        <taxon>Pleurodelinae</taxon>
        <taxon>Pleurodeles</taxon>
    </lineage>
</organism>
<feature type="region of interest" description="Disordered" evidence="1">
    <location>
        <begin position="49"/>
        <end position="68"/>
    </location>
</feature>